<protein>
    <submittedName>
        <fullName evidence="2">Selenocysteine lyase/cysteine desulfurase</fullName>
    </submittedName>
</protein>
<name>A0A7Z0J6D6_9MICO</name>
<comment type="caution">
    <text evidence="2">The sequence shown here is derived from an EMBL/GenBank/DDBJ whole genome shotgun (WGS) entry which is preliminary data.</text>
</comment>
<keyword evidence="2" id="KW-0456">Lyase</keyword>
<dbReference type="Gene3D" id="3.90.1150.10">
    <property type="entry name" value="Aspartate Aminotransferase, domain 1"/>
    <property type="match status" value="1"/>
</dbReference>
<dbReference type="Pfam" id="PF00266">
    <property type="entry name" value="Aminotran_5"/>
    <property type="match status" value="1"/>
</dbReference>
<sequence>MASMEQFAAGFLEEPGYLDYARVGPMSAAVTHEAAAQIELLSRARFGSLATLFTQTERFQQAAALTTGFRHDQIVFQPNTTTGLMHAMFGLTGGGVLLSAGDFPSGPFAAVRASEALHVVSPLWLETDHGRVTPNQVKQQLTATTAAVAVCLVDARTGYVADLEGIRQVIGDRLLIVDAIQGFGVIDAPYELADVVASGGQKWARAGWGTGFLALSDRALERLTPVFSGFAGTDEDEVWDEVVPPSDSARAFQVSNPDAIALARFSAALEEINEVGVAAIATQVSENVTRLIDLADEFTVPVTSSRDERERAGIVVLEPVPEQLTLLTASLHNHGVSTTTRQGTVRLSVHARLDAETVEMLRGAFTSFSSAATY</sequence>
<dbReference type="AlphaFoldDB" id="A0A7Z0J6D6"/>
<dbReference type="InterPro" id="IPR015422">
    <property type="entry name" value="PyrdxlP-dep_Trfase_small"/>
</dbReference>
<accession>A0A7Z0J6D6</accession>
<evidence type="ECO:0000259" key="1">
    <source>
        <dbReference type="Pfam" id="PF00266"/>
    </source>
</evidence>
<dbReference type="GO" id="GO:0016829">
    <property type="term" value="F:lyase activity"/>
    <property type="evidence" value="ECO:0007669"/>
    <property type="project" value="UniProtKB-KW"/>
</dbReference>
<dbReference type="PANTHER" id="PTHR43586">
    <property type="entry name" value="CYSTEINE DESULFURASE"/>
    <property type="match status" value="1"/>
</dbReference>
<evidence type="ECO:0000313" key="3">
    <source>
        <dbReference type="Proteomes" id="UP000537260"/>
    </source>
</evidence>
<dbReference type="InterPro" id="IPR015424">
    <property type="entry name" value="PyrdxlP-dep_Trfase"/>
</dbReference>
<dbReference type="EMBL" id="JACCFM010000001">
    <property type="protein sequence ID" value="NYJ19834.1"/>
    <property type="molecule type" value="Genomic_DNA"/>
</dbReference>
<keyword evidence="3" id="KW-1185">Reference proteome</keyword>
<dbReference type="InterPro" id="IPR000192">
    <property type="entry name" value="Aminotrans_V_dom"/>
</dbReference>
<dbReference type="InterPro" id="IPR015421">
    <property type="entry name" value="PyrdxlP-dep_Trfase_major"/>
</dbReference>
<proteinExistence type="predicted"/>
<dbReference type="SUPFAM" id="SSF53383">
    <property type="entry name" value="PLP-dependent transferases"/>
    <property type="match status" value="1"/>
</dbReference>
<dbReference type="Proteomes" id="UP000537260">
    <property type="component" value="Unassembled WGS sequence"/>
</dbReference>
<evidence type="ECO:0000313" key="2">
    <source>
        <dbReference type="EMBL" id="NYJ19834.1"/>
    </source>
</evidence>
<dbReference type="Gene3D" id="3.40.640.10">
    <property type="entry name" value="Type I PLP-dependent aspartate aminotransferase-like (Major domain)"/>
    <property type="match status" value="1"/>
</dbReference>
<dbReference type="RefSeq" id="WP_179578526.1">
    <property type="nucleotide sequence ID" value="NZ_JACCFM010000001.1"/>
</dbReference>
<reference evidence="2 3" key="1">
    <citation type="submission" date="2020-07" db="EMBL/GenBank/DDBJ databases">
        <title>Sequencing the genomes of 1000 actinobacteria strains.</title>
        <authorList>
            <person name="Klenk H.-P."/>
        </authorList>
    </citation>
    <scope>NUCLEOTIDE SEQUENCE [LARGE SCALE GENOMIC DNA]</scope>
    <source>
        <strain evidence="2 3">LI1</strain>
    </source>
</reference>
<gene>
    <name evidence="2" type="ORF">HNR05_001625</name>
</gene>
<organism evidence="2 3">
    <name type="scientific">Glaciibacter psychrotolerans</name>
    <dbReference type="NCBI Taxonomy" id="670054"/>
    <lineage>
        <taxon>Bacteria</taxon>
        <taxon>Bacillati</taxon>
        <taxon>Actinomycetota</taxon>
        <taxon>Actinomycetes</taxon>
        <taxon>Micrococcales</taxon>
        <taxon>Microbacteriaceae</taxon>
        <taxon>Glaciibacter</taxon>
    </lineage>
</organism>
<feature type="domain" description="Aminotransferase class V" evidence="1">
    <location>
        <begin position="67"/>
        <end position="318"/>
    </location>
</feature>
<dbReference type="PANTHER" id="PTHR43586:SF15">
    <property type="entry name" value="BLR3095 PROTEIN"/>
    <property type="match status" value="1"/>
</dbReference>